<sequence>MDSPATPTDFSPLLSLVPRNESCYTKGRRGEPNGTHPRAKRRPTTAGDEETTAAARVGRWGRATAAGGEGEVAAELLHLLAKPTVATASDGDGGGSVAAQPEFGRRRRRMVSRGDGSTGHGRGRERGKRKEED</sequence>
<gene>
    <name evidence="3" type="primary">P0036B02.13</name>
</gene>
<evidence type="ECO:0000259" key="2">
    <source>
        <dbReference type="Pfam" id="PF05754"/>
    </source>
</evidence>
<feature type="region of interest" description="Disordered" evidence="1">
    <location>
        <begin position="1"/>
        <end position="59"/>
    </location>
</feature>
<feature type="compositionally biased region" description="Basic and acidic residues" evidence="1">
    <location>
        <begin position="122"/>
        <end position="133"/>
    </location>
</feature>
<evidence type="ECO:0000313" key="3">
    <source>
        <dbReference type="EMBL" id="BAD53449.1"/>
    </source>
</evidence>
<evidence type="ECO:0000313" key="4">
    <source>
        <dbReference type="Proteomes" id="UP000000763"/>
    </source>
</evidence>
<dbReference type="Pfam" id="PF05754">
    <property type="entry name" value="DUF834"/>
    <property type="match status" value="1"/>
</dbReference>
<organism evidence="3 4">
    <name type="scientific">Oryza sativa subsp. japonica</name>
    <name type="common">Rice</name>
    <dbReference type="NCBI Taxonomy" id="39947"/>
    <lineage>
        <taxon>Eukaryota</taxon>
        <taxon>Viridiplantae</taxon>
        <taxon>Streptophyta</taxon>
        <taxon>Embryophyta</taxon>
        <taxon>Tracheophyta</taxon>
        <taxon>Spermatophyta</taxon>
        <taxon>Magnoliopsida</taxon>
        <taxon>Liliopsida</taxon>
        <taxon>Poales</taxon>
        <taxon>Poaceae</taxon>
        <taxon>BOP clade</taxon>
        <taxon>Oryzoideae</taxon>
        <taxon>Oryzeae</taxon>
        <taxon>Oryzinae</taxon>
        <taxon>Oryza</taxon>
        <taxon>Oryza sativa</taxon>
    </lineage>
</organism>
<dbReference type="InterPro" id="IPR008552">
    <property type="entry name" value="DUF834"/>
</dbReference>
<name>Q5ZA74_ORYSJ</name>
<evidence type="ECO:0000256" key="1">
    <source>
        <dbReference type="SAM" id="MobiDB-lite"/>
    </source>
</evidence>
<dbReference type="AlphaFoldDB" id="Q5ZA74"/>
<dbReference type="Proteomes" id="UP000000763">
    <property type="component" value="Chromosome 6"/>
</dbReference>
<feature type="domain" description="DUF834" evidence="2">
    <location>
        <begin position="54"/>
        <end position="95"/>
    </location>
</feature>
<feature type="region of interest" description="Disordered" evidence="1">
    <location>
        <begin position="85"/>
        <end position="133"/>
    </location>
</feature>
<accession>Q5ZA74</accession>
<dbReference type="EMBL" id="AP003522">
    <property type="protein sequence ID" value="BAD53449.1"/>
    <property type="molecule type" value="Genomic_DNA"/>
</dbReference>
<proteinExistence type="predicted"/>
<reference evidence="4" key="1">
    <citation type="journal article" date="2005" name="Nature">
        <title>The map-based sequence of the rice genome.</title>
        <authorList>
            <consortium name="International rice genome sequencing project (IRGSP)"/>
            <person name="Matsumoto T."/>
            <person name="Wu J."/>
            <person name="Kanamori H."/>
            <person name="Katayose Y."/>
            <person name="Fujisawa M."/>
            <person name="Namiki N."/>
            <person name="Mizuno H."/>
            <person name="Yamamoto K."/>
            <person name="Antonio B.A."/>
            <person name="Baba T."/>
            <person name="Sakata K."/>
            <person name="Nagamura Y."/>
            <person name="Aoki H."/>
            <person name="Arikawa K."/>
            <person name="Arita K."/>
            <person name="Bito T."/>
            <person name="Chiden Y."/>
            <person name="Fujitsuka N."/>
            <person name="Fukunaka R."/>
            <person name="Hamada M."/>
            <person name="Harada C."/>
            <person name="Hayashi A."/>
            <person name="Hijishita S."/>
            <person name="Honda M."/>
            <person name="Hosokawa S."/>
            <person name="Ichikawa Y."/>
            <person name="Idonuma A."/>
            <person name="Iijima M."/>
            <person name="Ikeda M."/>
            <person name="Ikeno M."/>
            <person name="Ito K."/>
            <person name="Ito S."/>
            <person name="Ito T."/>
            <person name="Ito Y."/>
            <person name="Ito Y."/>
            <person name="Iwabuchi A."/>
            <person name="Kamiya K."/>
            <person name="Karasawa W."/>
            <person name="Kurita K."/>
            <person name="Katagiri S."/>
            <person name="Kikuta A."/>
            <person name="Kobayashi H."/>
            <person name="Kobayashi N."/>
            <person name="Machita K."/>
            <person name="Maehara T."/>
            <person name="Masukawa M."/>
            <person name="Mizubayashi T."/>
            <person name="Mukai Y."/>
            <person name="Nagasaki H."/>
            <person name="Nagata Y."/>
            <person name="Naito S."/>
            <person name="Nakashima M."/>
            <person name="Nakama Y."/>
            <person name="Nakamichi Y."/>
            <person name="Nakamura M."/>
            <person name="Meguro A."/>
            <person name="Negishi M."/>
            <person name="Ohta I."/>
            <person name="Ohta T."/>
            <person name="Okamoto M."/>
            <person name="Ono N."/>
            <person name="Saji S."/>
            <person name="Sakaguchi M."/>
            <person name="Sakai K."/>
            <person name="Shibata M."/>
            <person name="Shimokawa T."/>
            <person name="Song J."/>
            <person name="Takazaki Y."/>
            <person name="Terasawa K."/>
            <person name="Tsugane M."/>
            <person name="Tsuji K."/>
            <person name="Ueda S."/>
            <person name="Waki K."/>
            <person name="Yamagata H."/>
            <person name="Yamamoto M."/>
            <person name="Yamamoto S."/>
            <person name="Yamane H."/>
            <person name="Yoshiki S."/>
            <person name="Yoshihara R."/>
            <person name="Yukawa K."/>
            <person name="Zhong H."/>
            <person name="Yano M."/>
            <person name="Yuan Q."/>
            <person name="Ouyang S."/>
            <person name="Liu J."/>
            <person name="Jones K.M."/>
            <person name="Gansberger K."/>
            <person name="Moffat K."/>
            <person name="Hill J."/>
            <person name="Bera J."/>
            <person name="Fadrosh D."/>
            <person name="Jin S."/>
            <person name="Johri S."/>
            <person name="Kim M."/>
            <person name="Overton L."/>
            <person name="Reardon M."/>
            <person name="Tsitrin T."/>
            <person name="Vuong H."/>
            <person name="Weaver B."/>
            <person name="Ciecko A."/>
            <person name="Tallon L."/>
            <person name="Jackson J."/>
            <person name="Pai G."/>
            <person name="Aken S.V."/>
            <person name="Utterback T."/>
            <person name="Reidmuller S."/>
            <person name="Feldblyum T."/>
            <person name="Hsiao J."/>
            <person name="Zismann V."/>
            <person name="Iobst S."/>
            <person name="de Vazeille A.R."/>
            <person name="Buell C.R."/>
            <person name="Ying K."/>
            <person name="Li Y."/>
            <person name="Lu T."/>
            <person name="Huang Y."/>
            <person name="Zhao Q."/>
            <person name="Feng Q."/>
            <person name="Zhang L."/>
            <person name="Zhu J."/>
            <person name="Weng Q."/>
            <person name="Mu J."/>
            <person name="Lu Y."/>
            <person name="Fan D."/>
            <person name="Liu Y."/>
            <person name="Guan J."/>
            <person name="Zhang Y."/>
            <person name="Yu S."/>
            <person name="Liu X."/>
            <person name="Zhang Y."/>
            <person name="Hong G."/>
            <person name="Han B."/>
            <person name="Choisne N."/>
            <person name="Demange N."/>
            <person name="Orjeda G."/>
            <person name="Samain S."/>
            <person name="Cattolico L."/>
            <person name="Pelletier E."/>
            <person name="Couloux A."/>
            <person name="Segurens B."/>
            <person name="Wincker P."/>
            <person name="D'Hont A."/>
            <person name="Scarpelli C."/>
            <person name="Weissenbach J."/>
            <person name="Salanoubat M."/>
            <person name="Quetier F."/>
            <person name="Yu Y."/>
            <person name="Kim H.R."/>
            <person name="Rambo T."/>
            <person name="Currie J."/>
            <person name="Collura K."/>
            <person name="Luo M."/>
            <person name="Yang T."/>
            <person name="Ammiraju J.S.S."/>
            <person name="Engler F."/>
            <person name="Soderlund C."/>
            <person name="Wing R.A."/>
            <person name="Palmer L.E."/>
            <person name="de la Bastide M."/>
            <person name="Spiegel L."/>
            <person name="Nascimento L."/>
            <person name="Zutavern T."/>
            <person name="O'Shaughnessy A."/>
            <person name="Dike S."/>
            <person name="Dedhia N."/>
            <person name="Preston R."/>
            <person name="Balija V."/>
            <person name="McCombie W.R."/>
            <person name="Chow T."/>
            <person name="Chen H."/>
            <person name="Chung M."/>
            <person name="Chen C."/>
            <person name="Shaw J."/>
            <person name="Wu H."/>
            <person name="Hsiao K."/>
            <person name="Chao Y."/>
            <person name="Chu M."/>
            <person name="Cheng C."/>
            <person name="Hour A."/>
            <person name="Lee P."/>
            <person name="Lin S."/>
            <person name="Lin Y."/>
            <person name="Liou J."/>
            <person name="Liu S."/>
            <person name="Hsing Y."/>
            <person name="Raghuvanshi S."/>
            <person name="Mohanty A."/>
            <person name="Bharti A.K."/>
            <person name="Gaur A."/>
            <person name="Gupta V."/>
            <person name="Kumar D."/>
            <person name="Ravi V."/>
            <person name="Vij S."/>
            <person name="Kapur A."/>
            <person name="Khurana P."/>
            <person name="Khurana P."/>
            <person name="Khurana J.P."/>
            <person name="Tyagi A.K."/>
            <person name="Gaikwad K."/>
            <person name="Singh A."/>
            <person name="Dalal V."/>
            <person name="Srivastava S."/>
            <person name="Dixit A."/>
            <person name="Pal A.K."/>
            <person name="Ghazi I.A."/>
            <person name="Yadav M."/>
            <person name="Pandit A."/>
            <person name="Bhargava A."/>
            <person name="Sureshbabu K."/>
            <person name="Batra K."/>
            <person name="Sharma T.R."/>
            <person name="Mohapatra T."/>
            <person name="Singh N.K."/>
            <person name="Messing J."/>
            <person name="Nelson A.B."/>
            <person name="Fuks G."/>
            <person name="Kavchok S."/>
            <person name="Keizer G."/>
            <person name="Linton E."/>
            <person name="Llaca V."/>
            <person name="Song R."/>
            <person name="Tanyolac B."/>
            <person name="Young S."/>
            <person name="Ho-Il K."/>
            <person name="Hahn J.H."/>
            <person name="Sangsakoo G."/>
            <person name="Vanavichit A."/>
            <person name="de Mattos Luiz.A.T."/>
            <person name="Zimmer P.D."/>
            <person name="Malone G."/>
            <person name="Dellagostin O."/>
            <person name="de Oliveira A.C."/>
            <person name="Bevan M."/>
            <person name="Bancroft I."/>
            <person name="Minx P."/>
            <person name="Cordum H."/>
            <person name="Wilson R."/>
            <person name="Cheng Z."/>
            <person name="Jin W."/>
            <person name="Jiang J."/>
            <person name="Leong S.A."/>
            <person name="Iwama H."/>
            <person name="Gojobori T."/>
            <person name="Itoh T."/>
            <person name="Niimura Y."/>
            <person name="Fujii Y."/>
            <person name="Habara T."/>
            <person name="Sakai H."/>
            <person name="Sato Y."/>
            <person name="Wilson G."/>
            <person name="Kumar K."/>
            <person name="McCouch S."/>
            <person name="Juretic N."/>
            <person name="Hoen D."/>
            <person name="Wright S."/>
            <person name="Bruskiewich R."/>
            <person name="Bureau T."/>
            <person name="Miyao A."/>
            <person name="Hirochika H."/>
            <person name="Nishikawa T."/>
            <person name="Kadowaki K."/>
            <person name="Sugiura M."/>
            <person name="Burr B."/>
            <person name="Sasaki T."/>
        </authorList>
    </citation>
    <scope>NUCLEOTIDE SEQUENCE [LARGE SCALE GENOMIC DNA]</scope>
    <source>
        <strain evidence="4">cv. Nipponbare</strain>
    </source>
</reference>
<reference evidence="4" key="2">
    <citation type="journal article" date="2008" name="Nucleic Acids Res.">
        <title>The rice annotation project database (RAP-DB): 2008 update.</title>
        <authorList>
            <consortium name="The rice annotation project (RAP)"/>
        </authorList>
    </citation>
    <scope>GENOME REANNOTATION</scope>
    <source>
        <strain evidence="4">cv. Nipponbare</strain>
    </source>
</reference>
<protein>
    <recommendedName>
        <fullName evidence="2">DUF834 domain-containing protein</fullName>
    </recommendedName>
</protein>